<keyword evidence="2" id="KW-1185">Reference proteome</keyword>
<proteinExistence type="predicted"/>
<evidence type="ECO:0000313" key="1">
    <source>
        <dbReference type="EMBL" id="CBJ92596.1"/>
    </source>
</evidence>
<dbReference type="Proteomes" id="UP000008075">
    <property type="component" value="Chromosome"/>
</dbReference>
<sequence length="66" mass="7815">MRMTLAVDDYIISVPLKPDDGEFPFHPHIECIMQEQIGQQRTNDPSLRRPLVPYLHRSIRHVHRRG</sequence>
<dbReference type="EMBL" id="FN667742">
    <property type="protein sequence ID" value="CBJ92596.1"/>
    <property type="molecule type" value="Genomic_DNA"/>
</dbReference>
<gene>
    <name evidence="1" type="ordered locus">XNC1_4574</name>
</gene>
<evidence type="ECO:0000313" key="2">
    <source>
        <dbReference type="Proteomes" id="UP000008075"/>
    </source>
</evidence>
<accession>D3VFT0</accession>
<dbReference type="AlphaFoldDB" id="D3VFT0"/>
<organism evidence="1 2">
    <name type="scientific">Xenorhabdus nematophila (strain ATCC 19061 / DSM 3370 / CCUG 14189 / LMG 1036 / NCIMB 9965 / AN6)</name>
    <dbReference type="NCBI Taxonomy" id="406817"/>
    <lineage>
        <taxon>Bacteria</taxon>
        <taxon>Pseudomonadati</taxon>
        <taxon>Pseudomonadota</taxon>
        <taxon>Gammaproteobacteria</taxon>
        <taxon>Enterobacterales</taxon>
        <taxon>Morganellaceae</taxon>
        <taxon>Xenorhabdus</taxon>
    </lineage>
</organism>
<protein>
    <submittedName>
        <fullName evidence="1">Uncharacterized protein</fullName>
    </submittedName>
</protein>
<reference evidence="1 2" key="1">
    <citation type="journal article" date="2011" name="PLoS ONE">
        <title>The entomopathogenic bacterial endosymbionts xenorhabdus and photorhabdus: convergent lifestyles from divergent genomes.</title>
        <authorList>
            <person name="Chaston J.M."/>
            <person name="Suen G."/>
            <person name="Tucker S.L."/>
            <person name="Andersen A.W."/>
            <person name="Bhasin A."/>
            <person name="Bode E."/>
            <person name="Bode H.B."/>
            <person name="Brachmann A.O."/>
            <person name="Cowles C.E."/>
            <person name="Cowles K.N."/>
            <person name="Darby C."/>
            <person name="de Leon L."/>
            <person name="Drace K."/>
            <person name="Du Z."/>
            <person name="Givaudan A."/>
            <person name="Herbert Tran E.E."/>
            <person name="Jewell K.A."/>
            <person name="Knack J.J."/>
            <person name="Krasomil-Osterfeld K.C."/>
            <person name="Kukor R."/>
            <person name="Lanois A."/>
            <person name="Latreille P."/>
            <person name="Leimgruber N.K."/>
            <person name="Lipke C.M."/>
            <person name="Liu R."/>
            <person name="Lu X."/>
            <person name="Martens E.C."/>
            <person name="Marri P.R."/>
            <person name="Medigue C."/>
            <person name="Menard M.L."/>
            <person name="Miller N.M."/>
            <person name="Morales-Soto N."/>
            <person name="Norton S."/>
            <person name="Ogier J.C."/>
            <person name="Orchard S.S."/>
            <person name="Park D."/>
            <person name="Park Y."/>
            <person name="Qurollo B.A."/>
            <person name="Sugar D.R."/>
            <person name="Richards G.R."/>
            <person name="Rouy Z."/>
            <person name="Slominski B."/>
            <person name="Slominski K."/>
            <person name="Snyder H."/>
            <person name="Tjaden B.C."/>
            <person name="van der Hoeven R."/>
            <person name="Welch R.D."/>
            <person name="Wheeler C."/>
            <person name="Xiang B."/>
            <person name="Barbazuk B."/>
            <person name="Gaudriault S."/>
            <person name="Goodner B."/>
            <person name="Slater S.C."/>
            <person name="Forst S."/>
            <person name="Goldman B.S."/>
            <person name="Goodrich-Blair H."/>
        </authorList>
    </citation>
    <scope>NUCLEOTIDE SEQUENCE [LARGE SCALE GENOMIC DNA]</scope>
    <source>
        <strain evidence="2">ATCC 19061 / DSM 3370 / CCUG 14189 / LMG 1036 / NCIMB 9965 / AN6</strain>
    </source>
</reference>
<dbReference type="HOGENOM" id="CLU_2830334_0_0_6"/>
<dbReference type="KEGG" id="xne:XNC1_4574"/>
<name>D3VFT0_XENNA</name>